<dbReference type="EMBL" id="MN740917">
    <property type="protein sequence ID" value="QHU17704.1"/>
    <property type="molecule type" value="Genomic_DNA"/>
</dbReference>
<evidence type="ECO:0008006" key="2">
    <source>
        <dbReference type="Google" id="ProtNLM"/>
    </source>
</evidence>
<protein>
    <recommendedName>
        <fullName evidence="2">FCP1 homology domain-containing protein</fullName>
    </recommendedName>
</protein>
<name>A0A6C0KMX0_9ZZZZ</name>
<reference evidence="1" key="1">
    <citation type="journal article" date="2020" name="Nature">
        <title>Giant virus diversity and host interactions through global metagenomics.</title>
        <authorList>
            <person name="Schulz F."/>
            <person name="Roux S."/>
            <person name="Paez-Espino D."/>
            <person name="Jungbluth S."/>
            <person name="Walsh D.A."/>
            <person name="Denef V.J."/>
            <person name="McMahon K.D."/>
            <person name="Konstantinidis K.T."/>
            <person name="Eloe-Fadrosh E.A."/>
            <person name="Kyrpides N.C."/>
            <person name="Woyke T."/>
        </authorList>
    </citation>
    <scope>NUCLEOTIDE SEQUENCE</scope>
    <source>
        <strain evidence="1">GVMAG-S-3300012919-55</strain>
    </source>
</reference>
<evidence type="ECO:0000313" key="1">
    <source>
        <dbReference type="EMBL" id="QHU17704.1"/>
    </source>
</evidence>
<proteinExistence type="predicted"/>
<sequence>MKKTIIIDFDHTIGFFDQIVFLINIIEKKYDILLDDEKMNILFEKYPKIFRPKLYEIIHHILHYKNNDYITFFILYTKNIQPRFVESVILFLETKIDKSHMFDFKIFEKSQDKNIYSIIQTIECEDINEHCFCVIDNRMYNYHGDVKYIKCEDYVYFYSIQELIDSFPYDTFTKINKPLLLRYLKIKKFKKKKKNTLHQSIYEVNSSFIIHSIRDFIFSSSI</sequence>
<dbReference type="AlphaFoldDB" id="A0A6C0KMX0"/>
<accession>A0A6C0KMX0</accession>
<organism evidence="1">
    <name type="scientific">viral metagenome</name>
    <dbReference type="NCBI Taxonomy" id="1070528"/>
    <lineage>
        <taxon>unclassified sequences</taxon>
        <taxon>metagenomes</taxon>
        <taxon>organismal metagenomes</taxon>
    </lineage>
</organism>